<evidence type="ECO:0000313" key="2">
    <source>
        <dbReference type="Proteomes" id="UP001172102"/>
    </source>
</evidence>
<proteinExistence type="predicted"/>
<comment type="caution">
    <text evidence="1">The sequence shown here is derived from an EMBL/GenBank/DDBJ whole genome shotgun (WGS) entry which is preliminary data.</text>
</comment>
<accession>A0AA40AHI0</accession>
<keyword evidence="2" id="KW-1185">Reference proteome</keyword>
<evidence type="ECO:0000313" key="1">
    <source>
        <dbReference type="EMBL" id="KAK0715935.1"/>
    </source>
</evidence>
<dbReference type="AlphaFoldDB" id="A0AA40AHI0"/>
<sequence length="247" mass="27800">MAPHPEPAAPRDVSSFENLTDAENSMCDDILNALALKMHTPSLLLREGVGGNAKVLRKAFWDRVFVAGKWDVSFGLTTDPGSFPVRSRDQATWVGSLNQDHPVSATKRRNGVAPSLMGRHRAPVYLKPSIKAGQTTLGWVYTDSKQEYISVQYVTFLPGLNEERAQRRAKQNFDLIEVERVGHWNLKKAIYWARGRLLRKVLIDSGCYEEANQVPADFDLSTLVELRTCAMVEQREGQPGVVIDWKY</sequence>
<name>A0AA40AHI0_9PEZI</name>
<dbReference type="Proteomes" id="UP001172102">
    <property type="component" value="Unassembled WGS sequence"/>
</dbReference>
<dbReference type="EMBL" id="JAUKUA010000004">
    <property type="protein sequence ID" value="KAK0715935.1"/>
    <property type="molecule type" value="Genomic_DNA"/>
</dbReference>
<reference evidence="1" key="1">
    <citation type="submission" date="2023-06" db="EMBL/GenBank/DDBJ databases">
        <title>Genome-scale phylogeny and comparative genomics of the fungal order Sordariales.</title>
        <authorList>
            <consortium name="Lawrence Berkeley National Laboratory"/>
            <person name="Hensen N."/>
            <person name="Bonometti L."/>
            <person name="Westerberg I."/>
            <person name="Brannstrom I.O."/>
            <person name="Guillou S."/>
            <person name="Cros-Aarteil S."/>
            <person name="Calhoun S."/>
            <person name="Haridas S."/>
            <person name="Kuo A."/>
            <person name="Mondo S."/>
            <person name="Pangilinan J."/>
            <person name="Riley R."/>
            <person name="Labutti K."/>
            <person name="Andreopoulos B."/>
            <person name="Lipzen A."/>
            <person name="Chen C."/>
            <person name="Yanf M."/>
            <person name="Daum C."/>
            <person name="Ng V."/>
            <person name="Clum A."/>
            <person name="Steindorff A."/>
            <person name="Ohm R."/>
            <person name="Martin F."/>
            <person name="Silar P."/>
            <person name="Natvig D."/>
            <person name="Lalanne C."/>
            <person name="Gautier V."/>
            <person name="Ament-Velasquez S.L."/>
            <person name="Kruys A."/>
            <person name="Hutchinson M.I."/>
            <person name="Powell A.J."/>
            <person name="Barry K."/>
            <person name="Miller A.N."/>
            <person name="Grigoriev I.V."/>
            <person name="Debuchy R."/>
            <person name="Gladieux P."/>
            <person name="Thoren M.H."/>
            <person name="Johannesson H."/>
        </authorList>
    </citation>
    <scope>NUCLEOTIDE SEQUENCE</scope>
    <source>
        <strain evidence="1">SMH4607-1</strain>
    </source>
</reference>
<organism evidence="1 2">
    <name type="scientific">Lasiosphaeris hirsuta</name>
    <dbReference type="NCBI Taxonomy" id="260670"/>
    <lineage>
        <taxon>Eukaryota</taxon>
        <taxon>Fungi</taxon>
        <taxon>Dikarya</taxon>
        <taxon>Ascomycota</taxon>
        <taxon>Pezizomycotina</taxon>
        <taxon>Sordariomycetes</taxon>
        <taxon>Sordariomycetidae</taxon>
        <taxon>Sordariales</taxon>
        <taxon>Lasiosphaeriaceae</taxon>
        <taxon>Lasiosphaeris</taxon>
    </lineage>
</organism>
<gene>
    <name evidence="1" type="ORF">B0H67DRAFT_645621</name>
</gene>
<protein>
    <submittedName>
        <fullName evidence="1">Uncharacterized protein</fullName>
    </submittedName>
</protein>